<accession>A0ABD1RNH2</accession>
<reference evidence="2" key="1">
    <citation type="submission" date="2024-07" db="EMBL/GenBank/DDBJ databases">
        <title>Two chromosome-level genome assemblies of Korean endemic species Abeliophyllum distichum and Forsythia ovata (Oleaceae).</title>
        <authorList>
            <person name="Jang H."/>
        </authorList>
    </citation>
    <scope>NUCLEOTIDE SEQUENCE [LARGE SCALE GENOMIC DNA]</scope>
</reference>
<name>A0ABD1RNH2_9LAMI</name>
<dbReference type="AlphaFoldDB" id="A0ABD1RNH2"/>
<protein>
    <submittedName>
        <fullName evidence="1">Uncharacterized protein</fullName>
    </submittedName>
</protein>
<evidence type="ECO:0000313" key="2">
    <source>
        <dbReference type="Proteomes" id="UP001604277"/>
    </source>
</evidence>
<sequence>MENEMEEKYNILLGQITDNGEGIKESLAGRCSSAVCCEEIKNKNRNFLVGLSLWALGLKKWLEKKGVTGAKLKQKRAVVSEMLWSKFWMKIVEEKDKSLPTLDDTA</sequence>
<comment type="caution">
    <text evidence="1">The sequence shown here is derived from an EMBL/GenBank/DDBJ whole genome shotgun (WGS) entry which is preliminary data.</text>
</comment>
<dbReference type="Proteomes" id="UP001604277">
    <property type="component" value="Unassembled WGS sequence"/>
</dbReference>
<keyword evidence="2" id="KW-1185">Reference proteome</keyword>
<proteinExistence type="predicted"/>
<dbReference type="EMBL" id="JBFOLJ010000012">
    <property type="protein sequence ID" value="KAL2489412.1"/>
    <property type="molecule type" value="Genomic_DNA"/>
</dbReference>
<evidence type="ECO:0000313" key="1">
    <source>
        <dbReference type="EMBL" id="KAL2489412.1"/>
    </source>
</evidence>
<organism evidence="1 2">
    <name type="scientific">Forsythia ovata</name>
    <dbReference type="NCBI Taxonomy" id="205694"/>
    <lineage>
        <taxon>Eukaryota</taxon>
        <taxon>Viridiplantae</taxon>
        <taxon>Streptophyta</taxon>
        <taxon>Embryophyta</taxon>
        <taxon>Tracheophyta</taxon>
        <taxon>Spermatophyta</taxon>
        <taxon>Magnoliopsida</taxon>
        <taxon>eudicotyledons</taxon>
        <taxon>Gunneridae</taxon>
        <taxon>Pentapetalae</taxon>
        <taxon>asterids</taxon>
        <taxon>lamiids</taxon>
        <taxon>Lamiales</taxon>
        <taxon>Oleaceae</taxon>
        <taxon>Forsythieae</taxon>
        <taxon>Forsythia</taxon>
    </lineage>
</organism>
<gene>
    <name evidence="1" type="ORF">Fot_42704</name>
</gene>